<evidence type="ECO:0000313" key="2">
    <source>
        <dbReference type="Proteomes" id="UP000278627"/>
    </source>
</evidence>
<dbReference type="Proteomes" id="UP000278627">
    <property type="component" value="Unassembled WGS sequence"/>
</dbReference>
<proteinExistence type="predicted"/>
<reference evidence="1 2" key="2">
    <citation type="submission" date="2018-11" db="EMBL/GenBank/DDBJ databases">
        <authorList>
            <consortium name="Pathogen Informatics"/>
        </authorList>
    </citation>
    <scope>NUCLEOTIDE SEQUENCE [LARGE SCALE GENOMIC DNA]</scope>
</reference>
<dbReference type="EMBL" id="UZAD01003534">
    <property type="protein sequence ID" value="VDN86469.1"/>
    <property type="molecule type" value="Genomic_DNA"/>
</dbReference>
<dbReference type="SUPFAM" id="SSF48652">
    <property type="entry name" value="Tetraspanin"/>
    <property type="match status" value="1"/>
</dbReference>
<evidence type="ECO:0000313" key="1">
    <source>
        <dbReference type="EMBL" id="VDN86469.1"/>
    </source>
</evidence>
<organism evidence="3">
    <name type="scientific">Brugia pahangi</name>
    <name type="common">Filarial nematode worm</name>
    <dbReference type="NCBI Taxonomy" id="6280"/>
    <lineage>
        <taxon>Eukaryota</taxon>
        <taxon>Metazoa</taxon>
        <taxon>Ecdysozoa</taxon>
        <taxon>Nematoda</taxon>
        <taxon>Chromadorea</taxon>
        <taxon>Rhabditida</taxon>
        <taxon>Spirurina</taxon>
        <taxon>Spiruromorpha</taxon>
        <taxon>Filarioidea</taxon>
        <taxon>Onchocercidae</taxon>
        <taxon>Brugia</taxon>
    </lineage>
</organism>
<dbReference type="WBParaSite" id="BPAG_0000531701-mRNA-1">
    <property type="protein sequence ID" value="BPAG_0000531701-mRNA-1"/>
    <property type="gene ID" value="BPAG_0000531701"/>
</dbReference>
<accession>A0A0N4TAT0</accession>
<name>A0A0N4TAT0_BRUPA</name>
<dbReference type="Gene3D" id="1.10.1450.10">
    <property type="entry name" value="Tetraspanin"/>
    <property type="match status" value="1"/>
</dbReference>
<evidence type="ECO:0000313" key="3">
    <source>
        <dbReference type="WBParaSite" id="BPAG_0000531701-mRNA-1"/>
    </source>
</evidence>
<dbReference type="AlphaFoldDB" id="A0A0N4TAT0"/>
<dbReference type="InterPro" id="IPR008952">
    <property type="entry name" value="Tetraspanin_EC2_sf"/>
</dbReference>
<reference evidence="3" key="1">
    <citation type="submission" date="2017-02" db="UniProtKB">
        <authorList>
            <consortium name="WormBaseParasite"/>
        </authorList>
    </citation>
    <scope>IDENTIFICATION</scope>
</reference>
<protein>
    <submittedName>
        <fullName evidence="1 3">Uncharacterized protein</fullName>
    </submittedName>
</protein>
<gene>
    <name evidence="1" type="ORF">BPAG_LOCUS5283</name>
</gene>
<keyword evidence="2" id="KW-1185">Reference proteome</keyword>
<dbReference type="GO" id="GO:0016020">
    <property type="term" value="C:membrane"/>
    <property type="evidence" value="ECO:0007669"/>
    <property type="project" value="InterPro"/>
</dbReference>
<sequence>MDMNLTEQDFNTSNLIKDVIGVRELIENEPIIKKLDKYLTFLKVNSVQRQLECCGVEGSHEWLSLYSGTFALHKMTKKDLWWSDSWVPRRFTPSCCSETNFLCSIYLEKSLLYFFFKNKNLFFTNYIILLKLTLN</sequence>